<keyword evidence="6 13" id="KW-0028">Amino-acid biosynthesis</keyword>
<comment type="pathway">
    <text evidence="2 13">Amino-acid biosynthesis; L-methionine biosynthesis via de novo pathway; L-homoserine from L-aspartate: step 3/3.</text>
</comment>
<sequence>MKEIKVGLIGFGNIGTGVVNSLNQNGELIASRIGARLRLVRIADVDIKRKRAADYDPSILTTDANEILNDPEIAVVIELVGGLEPARTFVEKALRNGKHVVTANKAMLANFGADLWRTAAECGVGLYFEASVGGGIPIIRALELGLSANNFHSIYGIVNGTCNYILTQMAEEHKAFDTVLAEAQAHGYAEPDPTFDIEGYDTAHKTAILASLAFQQDVRYTDVYVEGITRIRQVDIEYARELGYTIKLLGIAKRDPADGRVEVRVHPTLLPQTSLLAHVNGVYNGILAVGDLVGKTMFYGRGAGPAPTASAVLSDVMAAATAVAAGTKPAEHRLAAEPGVKNLKPIAELSTAYYLRLEAIDKPGVMAQLGGVLGAHNVSIGSMIQRGRHDSGRAEIIIVTHTAREKDVQDAIKEIAALPVTLEAPFVLRVEEDL</sequence>
<feature type="binding site" evidence="12">
    <location>
        <begin position="9"/>
        <end position="16"/>
    </location>
    <ligand>
        <name>NADP(+)</name>
        <dbReference type="ChEBI" id="CHEBI:58349"/>
    </ligand>
</feature>
<comment type="catalytic activity">
    <reaction evidence="13">
        <text>L-homoserine + NADP(+) = L-aspartate 4-semialdehyde + NADPH + H(+)</text>
        <dbReference type="Rhea" id="RHEA:15761"/>
        <dbReference type="ChEBI" id="CHEBI:15378"/>
        <dbReference type="ChEBI" id="CHEBI:57476"/>
        <dbReference type="ChEBI" id="CHEBI:57783"/>
        <dbReference type="ChEBI" id="CHEBI:58349"/>
        <dbReference type="ChEBI" id="CHEBI:537519"/>
        <dbReference type="EC" id="1.1.1.3"/>
    </reaction>
</comment>
<dbReference type="Gene3D" id="3.40.50.720">
    <property type="entry name" value="NAD(P)-binding Rossmann-like Domain"/>
    <property type="match status" value="1"/>
</dbReference>
<dbReference type="InterPro" id="IPR016204">
    <property type="entry name" value="HDH"/>
</dbReference>
<dbReference type="PROSITE" id="PS51671">
    <property type="entry name" value="ACT"/>
    <property type="match status" value="1"/>
</dbReference>
<evidence type="ECO:0000256" key="7">
    <source>
        <dbReference type="ARBA" id="ARBA00022697"/>
    </source>
</evidence>
<keyword evidence="9 13" id="KW-0560">Oxidoreductase</keyword>
<dbReference type="EC" id="1.1.1.3" evidence="4 13"/>
<dbReference type="FunFam" id="3.30.360.10:FF:000005">
    <property type="entry name" value="Homoserine dehydrogenase"/>
    <property type="match status" value="1"/>
</dbReference>
<dbReference type="CDD" id="cd04881">
    <property type="entry name" value="ACT_HSDH-Hom"/>
    <property type="match status" value="1"/>
</dbReference>
<proteinExistence type="inferred from homology"/>
<gene>
    <name evidence="16" type="ORF">BRCON_1834</name>
</gene>
<dbReference type="Pfam" id="PF00742">
    <property type="entry name" value="Homoserine_dh"/>
    <property type="match status" value="1"/>
</dbReference>
<reference evidence="16 17" key="1">
    <citation type="submission" date="2018-05" db="EMBL/GenBank/DDBJ databases">
        <title>A metagenomic window into the 2 km-deep terrestrial subsurface aquifer revealed taxonomically and functionally diverse microbial community comprising novel uncultured bacterial lineages.</title>
        <authorList>
            <person name="Kadnikov V.V."/>
            <person name="Mardanov A.V."/>
            <person name="Beletsky A.V."/>
            <person name="Banks D."/>
            <person name="Pimenov N.V."/>
            <person name="Frank Y.A."/>
            <person name="Karnachuk O.V."/>
            <person name="Ravin N.V."/>
        </authorList>
    </citation>
    <scope>NUCLEOTIDE SEQUENCE [LARGE SCALE GENOMIC DNA]</scope>
    <source>
        <strain evidence="16">BY</strain>
    </source>
</reference>
<dbReference type="SUPFAM" id="SSF55347">
    <property type="entry name" value="Glyceraldehyde-3-phosphate dehydrogenase-like, C-terminal domain"/>
    <property type="match status" value="1"/>
</dbReference>
<dbReference type="FunFam" id="3.30.70.260:FF:000030">
    <property type="entry name" value="Homoserine dehydrogenase"/>
    <property type="match status" value="1"/>
</dbReference>
<dbReference type="PIRSF" id="PIRSF000098">
    <property type="entry name" value="Homoser_dehydrog"/>
    <property type="match status" value="1"/>
</dbReference>
<accession>A0A2Z4Y5W0</accession>
<dbReference type="PROSITE" id="PS01042">
    <property type="entry name" value="HOMOSER_DHGENASE"/>
    <property type="match status" value="1"/>
</dbReference>
<evidence type="ECO:0000256" key="13">
    <source>
        <dbReference type="RuleBase" id="RU000579"/>
    </source>
</evidence>
<dbReference type="GO" id="GO:0009088">
    <property type="term" value="P:threonine biosynthetic process"/>
    <property type="evidence" value="ECO:0007669"/>
    <property type="project" value="UniProtKB-UniPathway"/>
</dbReference>
<dbReference type="Gene3D" id="3.30.360.10">
    <property type="entry name" value="Dihydrodipicolinate Reductase, domain 2"/>
    <property type="match status" value="1"/>
</dbReference>
<feature type="binding site" evidence="12">
    <location>
        <position position="105"/>
    </location>
    <ligand>
        <name>NADPH</name>
        <dbReference type="ChEBI" id="CHEBI:57783"/>
    </ligand>
</feature>
<dbReference type="InterPro" id="IPR036291">
    <property type="entry name" value="NAD(P)-bd_dom_sf"/>
</dbReference>
<dbReference type="EMBL" id="CP030759">
    <property type="protein sequence ID" value="AXA36611.1"/>
    <property type="molecule type" value="Genomic_DNA"/>
</dbReference>
<evidence type="ECO:0000313" key="17">
    <source>
        <dbReference type="Proteomes" id="UP000262583"/>
    </source>
</evidence>
<comment type="similarity">
    <text evidence="3 14">Belongs to the homoserine dehydrogenase family.</text>
</comment>
<dbReference type="NCBIfam" id="NF004976">
    <property type="entry name" value="PRK06349.1"/>
    <property type="match status" value="1"/>
</dbReference>
<evidence type="ECO:0000256" key="10">
    <source>
        <dbReference type="ARBA" id="ARBA00023167"/>
    </source>
</evidence>
<feature type="domain" description="ACT" evidence="15">
    <location>
        <begin position="354"/>
        <end position="429"/>
    </location>
</feature>
<evidence type="ECO:0000256" key="2">
    <source>
        <dbReference type="ARBA" id="ARBA00005062"/>
    </source>
</evidence>
<dbReference type="GO" id="GO:0009086">
    <property type="term" value="P:methionine biosynthetic process"/>
    <property type="evidence" value="ECO:0007669"/>
    <property type="project" value="UniProtKB-KW"/>
</dbReference>
<protein>
    <recommendedName>
        <fullName evidence="5 13">Homoserine dehydrogenase</fullName>
        <ecNumber evidence="4 13">1.1.1.3</ecNumber>
    </recommendedName>
</protein>
<dbReference type="InterPro" id="IPR019811">
    <property type="entry name" value="HDH_CS"/>
</dbReference>
<dbReference type="UniPathway" id="UPA00050">
    <property type="reaction ID" value="UER00063"/>
</dbReference>
<dbReference type="InterPro" id="IPR002912">
    <property type="entry name" value="ACT_dom"/>
</dbReference>
<name>A0A2Z4Y5W0_SUMC1</name>
<dbReference type="Pfam" id="PF03447">
    <property type="entry name" value="NAD_binding_3"/>
    <property type="match status" value="1"/>
</dbReference>
<feature type="binding site" evidence="12">
    <location>
        <position position="190"/>
    </location>
    <ligand>
        <name>L-homoserine</name>
        <dbReference type="ChEBI" id="CHEBI:57476"/>
    </ligand>
</feature>
<comment type="pathway">
    <text evidence="1 13">Amino-acid biosynthesis; L-threonine biosynthesis; L-threonine from L-aspartate: step 3/5.</text>
</comment>
<evidence type="ECO:0000256" key="5">
    <source>
        <dbReference type="ARBA" id="ARBA00013376"/>
    </source>
</evidence>
<evidence type="ECO:0000259" key="15">
    <source>
        <dbReference type="PROSITE" id="PS51671"/>
    </source>
</evidence>
<dbReference type="PANTHER" id="PTHR43331:SF1">
    <property type="entry name" value="HOMOSERINE DEHYDROGENASE"/>
    <property type="match status" value="1"/>
</dbReference>
<dbReference type="KEGG" id="schv:BRCON_1834"/>
<dbReference type="InterPro" id="IPR005106">
    <property type="entry name" value="Asp/hSer_DH_NAD-bd"/>
</dbReference>
<dbReference type="GO" id="GO:0050661">
    <property type="term" value="F:NADP binding"/>
    <property type="evidence" value="ECO:0007669"/>
    <property type="project" value="InterPro"/>
</dbReference>
<dbReference type="Proteomes" id="UP000262583">
    <property type="component" value="Chromosome"/>
</dbReference>
<evidence type="ECO:0000256" key="8">
    <source>
        <dbReference type="ARBA" id="ARBA00022857"/>
    </source>
</evidence>
<keyword evidence="7 13" id="KW-0791">Threonine biosynthesis</keyword>
<dbReference type="InterPro" id="IPR001342">
    <property type="entry name" value="HDH_cat"/>
</dbReference>
<evidence type="ECO:0000256" key="4">
    <source>
        <dbReference type="ARBA" id="ARBA00013213"/>
    </source>
</evidence>
<dbReference type="SUPFAM" id="SSF55021">
    <property type="entry name" value="ACT-like"/>
    <property type="match status" value="1"/>
</dbReference>
<organism evidence="16 17">
    <name type="scientific">Sumerlaea chitinivorans</name>
    <dbReference type="NCBI Taxonomy" id="2250252"/>
    <lineage>
        <taxon>Bacteria</taxon>
        <taxon>Candidatus Sumerlaeota</taxon>
        <taxon>Candidatus Sumerlaeia</taxon>
        <taxon>Candidatus Sumerlaeales</taxon>
        <taxon>Candidatus Sumerlaeaceae</taxon>
        <taxon>Candidatus Sumerlaea</taxon>
    </lineage>
</organism>
<dbReference type="SUPFAM" id="SSF51735">
    <property type="entry name" value="NAD(P)-binding Rossmann-fold domains"/>
    <property type="match status" value="1"/>
</dbReference>
<dbReference type="UniPathway" id="UPA00051">
    <property type="reaction ID" value="UER00465"/>
</dbReference>
<feature type="active site" description="Proton donor" evidence="11">
    <location>
        <position position="205"/>
    </location>
</feature>
<dbReference type="InterPro" id="IPR045865">
    <property type="entry name" value="ACT-like_dom_sf"/>
</dbReference>
<evidence type="ECO:0000256" key="14">
    <source>
        <dbReference type="RuleBase" id="RU004171"/>
    </source>
</evidence>
<dbReference type="Gene3D" id="3.30.70.260">
    <property type="match status" value="1"/>
</dbReference>
<evidence type="ECO:0000256" key="9">
    <source>
        <dbReference type="ARBA" id="ARBA00023002"/>
    </source>
</evidence>
<evidence type="ECO:0000256" key="3">
    <source>
        <dbReference type="ARBA" id="ARBA00006753"/>
    </source>
</evidence>
<evidence type="ECO:0000256" key="12">
    <source>
        <dbReference type="PIRSR" id="PIRSR000098-2"/>
    </source>
</evidence>
<dbReference type="AlphaFoldDB" id="A0A2Z4Y5W0"/>
<keyword evidence="8 12" id="KW-0521">NADP</keyword>
<evidence type="ECO:0000256" key="1">
    <source>
        <dbReference type="ARBA" id="ARBA00005056"/>
    </source>
</evidence>
<evidence type="ECO:0000256" key="6">
    <source>
        <dbReference type="ARBA" id="ARBA00022605"/>
    </source>
</evidence>
<evidence type="ECO:0000256" key="11">
    <source>
        <dbReference type="PIRSR" id="PIRSR000098-1"/>
    </source>
</evidence>
<dbReference type="Pfam" id="PF01842">
    <property type="entry name" value="ACT"/>
    <property type="match status" value="1"/>
</dbReference>
<evidence type="ECO:0000313" key="16">
    <source>
        <dbReference type="EMBL" id="AXA36611.1"/>
    </source>
</evidence>
<keyword evidence="10 13" id="KW-0486">Methionine biosynthesis</keyword>
<dbReference type="PANTHER" id="PTHR43331">
    <property type="entry name" value="HOMOSERINE DEHYDROGENASE"/>
    <property type="match status" value="1"/>
</dbReference>
<dbReference type="GO" id="GO:0004412">
    <property type="term" value="F:homoserine dehydrogenase activity"/>
    <property type="evidence" value="ECO:0007669"/>
    <property type="project" value="UniProtKB-EC"/>
</dbReference>